<dbReference type="InterPro" id="IPR036291">
    <property type="entry name" value="NAD(P)-bd_dom_sf"/>
</dbReference>
<dbReference type="CDD" id="cd08267">
    <property type="entry name" value="MDR1"/>
    <property type="match status" value="1"/>
</dbReference>
<dbReference type="Pfam" id="PF13602">
    <property type="entry name" value="ADH_zinc_N_2"/>
    <property type="match status" value="1"/>
</dbReference>
<dbReference type="PROSITE" id="PS01162">
    <property type="entry name" value="QOR_ZETA_CRYSTAL"/>
    <property type="match status" value="1"/>
</dbReference>
<dbReference type="SMART" id="SM00829">
    <property type="entry name" value="PKS_ER"/>
    <property type="match status" value="1"/>
</dbReference>
<feature type="domain" description="Enoyl reductase (ER)" evidence="2">
    <location>
        <begin position="45"/>
        <end position="382"/>
    </location>
</feature>
<dbReference type="InterPro" id="IPR002364">
    <property type="entry name" value="Quin_OxRdtase/zeta-crystal_CS"/>
</dbReference>
<proteinExistence type="predicted"/>
<dbReference type="EMBL" id="CAICTM010001399">
    <property type="protein sequence ID" value="CAB9523303.1"/>
    <property type="molecule type" value="Genomic_DNA"/>
</dbReference>
<protein>
    <submittedName>
        <fullName evidence="3">Furan-3-one reductase</fullName>
    </submittedName>
</protein>
<dbReference type="Proteomes" id="UP001153069">
    <property type="component" value="Unassembled WGS sequence"/>
</dbReference>
<dbReference type="InterPro" id="IPR050700">
    <property type="entry name" value="YIM1/Zinc_Alcohol_DH_Fams"/>
</dbReference>
<keyword evidence="1" id="KW-0560">Oxidoreductase</keyword>
<dbReference type="OrthoDB" id="201656at2759"/>
<dbReference type="InterPro" id="IPR011032">
    <property type="entry name" value="GroES-like_sf"/>
</dbReference>
<organism evidence="3 4">
    <name type="scientific">Seminavis robusta</name>
    <dbReference type="NCBI Taxonomy" id="568900"/>
    <lineage>
        <taxon>Eukaryota</taxon>
        <taxon>Sar</taxon>
        <taxon>Stramenopiles</taxon>
        <taxon>Ochrophyta</taxon>
        <taxon>Bacillariophyta</taxon>
        <taxon>Bacillariophyceae</taxon>
        <taxon>Bacillariophycidae</taxon>
        <taxon>Naviculales</taxon>
        <taxon>Naviculaceae</taxon>
        <taxon>Seminavis</taxon>
    </lineage>
</organism>
<evidence type="ECO:0000313" key="4">
    <source>
        <dbReference type="Proteomes" id="UP001153069"/>
    </source>
</evidence>
<comment type="caution">
    <text evidence="3">The sequence shown here is derived from an EMBL/GenBank/DDBJ whole genome shotgun (WGS) entry which is preliminary data.</text>
</comment>
<dbReference type="Gene3D" id="3.40.50.720">
    <property type="entry name" value="NAD(P)-binding Rossmann-like Domain"/>
    <property type="match status" value="1"/>
</dbReference>
<dbReference type="SUPFAM" id="SSF51735">
    <property type="entry name" value="NAD(P)-binding Rossmann-fold domains"/>
    <property type="match status" value="1"/>
</dbReference>
<dbReference type="GO" id="GO:0005739">
    <property type="term" value="C:mitochondrion"/>
    <property type="evidence" value="ECO:0007669"/>
    <property type="project" value="TreeGrafter"/>
</dbReference>
<dbReference type="GO" id="GO:0008270">
    <property type="term" value="F:zinc ion binding"/>
    <property type="evidence" value="ECO:0007669"/>
    <property type="project" value="InterPro"/>
</dbReference>
<evidence type="ECO:0000256" key="1">
    <source>
        <dbReference type="ARBA" id="ARBA00023002"/>
    </source>
</evidence>
<dbReference type="InterPro" id="IPR013154">
    <property type="entry name" value="ADH-like_N"/>
</dbReference>
<dbReference type="Pfam" id="PF08240">
    <property type="entry name" value="ADH_N"/>
    <property type="match status" value="1"/>
</dbReference>
<dbReference type="PANTHER" id="PTHR11695:SF294">
    <property type="entry name" value="RETICULON-4-INTERACTING PROTEIN 1, MITOCHONDRIAL"/>
    <property type="match status" value="1"/>
</dbReference>
<dbReference type="AlphaFoldDB" id="A0A9N8HUL9"/>
<name>A0A9N8HUL9_9STRA</name>
<dbReference type="Gene3D" id="3.90.180.10">
    <property type="entry name" value="Medium-chain alcohol dehydrogenases, catalytic domain"/>
    <property type="match status" value="1"/>
</dbReference>
<gene>
    <name evidence="3" type="ORF">SEMRO_1401_G269510.1</name>
</gene>
<dbReference type="GO" id="GO:0016491">
    <property type="term" value="F:oxidoreductase activity"/>
    <property type="evidence" value="ECO:0007669"/>
    <property type="project" value="UniProtKB-KW"/>
</dbReference>
<accession>A0A9N8HUL9</accession>
<dbReference type="SUPFAM" id="SSF50129">
    <property type="entry name" value="GroES-like"/>
    <property type="match status" value="1"/>
</dbReference>
<reference evidence="3" key="1">
    <citation type="submission" date="2020-06" db="EMBL/GenBank/DDBJ databases">
        <authorList>
            <consortium name="Plant Systems Biology data submission"/>
        </authorList>
    </citation>
    <scope>NUCLEOTIDE SEQUENCE</scope>
    <source>
        <strain evidence="3">D6</strain>
    </source>
</reference>
<dbReference type="PANTHER" id="PTHR11695">
    <property type="entry name" value="ALCOHOL DEHYDROGENASE RELATED"/>
    <property type="match status" value="1"/>
</dbReference>
<dbReference type="InterPro" id="IPR020843">
    <property type="entry name" value="ER"/>
</dbReference>
<keyword evidence="4" id="KW-1185">Reference proteome</keyword>
<evidence type="ECO:0000259" key="2">
    <source>
        <dbReference type="SMART" id="SM00829"/>
    </source>
</evidence>
<evidence type="ECO:0000313" key="3">
    <source>
        <dbReference type="EMBL" id="CAB9523303.1"/>
    </source>
</evidence>
<sequence>MSASNADKARGGSPTLAAPDIPEFMTAVQGKDYGAIDEMLMVEEGVKVPRLADLPAKKQASHIVIKTYAVALAPGDCRVLSGMTRELQGPPSFPYVPGGDCCGKVVEMPSGVDLPFELGDVVAARFSDGPRGALGEYAVVGSNICGKVPDNVSPEEAAALAGSTPSTLIADPIIEGERVLILGAGGGEGSHLCQHVRRKGASFVVGVSEDPDRLLKEPISCDRAINYKTEDVFDMEEFQKDPFDTVIDLAAGAWPRIVERAVQKKPLIVKTASQGGRFWTPTPDTPIFELHGIWAGLSLFLFPSLGRAVSSRMWSRWSLPKFTYTMAIPDTGDVMTRTLQLAKEGKLKAVVDAKGPFPFTTEGVRAAFKVQESRHPKGKVVVRVANKD</sequence>